<dbReference type="SUPFAM" id="SSF52172">
    <property type="entry name" value="CheY-like"/>
    <property type="match status" value="1"/>
</dbReference>
<organism evidence="7 8">
    <name type="scientific">Pseudomonas abietaniphila</name>
    <dbReference type="NCBI Taxonomy" id="89065"/>
    <lineage>
        <taxon>Bacteria</taxon>
        <taxon>Pseudomonadati</taxon>
        <taxon>Pseudomonadota</taxon>
        <taxon>Gammaproteobacteria</taxon>
        <taxon>Pseudomonadales</taxon>
        <taxon>Pseudomonadaceae</taxon>
        <taxon>Pseudomonas</taxon>
    </lineage>
</organism>
<evidence type="ECO:0000256" key="3">
    <source>
        <dbReference type="ARBA" id="ARBA00023163"/>
    </source>
</evidence>
<dbReference type="Pfam" id="PF00196">
    <property type="entry name" value="GerE"/>
    <property type="match status" value="1"/>
</dbReference>
<dbReference type="CDD" id="cd06170">
    <property type="entry name" value="LuxR_C_like"/>
    <property type="match status" value="1"/>
</dbReference>
<feature type="domain" description="Response regulatory" evidence="6">
    <location>
        <begin position="22"/>
        <end position="140"/>
    </location>
</feature>
<protein>
    <submittedName>
        <fullName evidence="7">Two component transcriptional regulator, LuxR family</fullName>
    </submittedName>
</protein>
<dbReference type="InterPro" id="IPR001789">
    <property type="entry name" value="Sig_transdc_resp-reg_receiver"/>
</dbReference>
<proteinExistence type="predicted"/>
<dbReference type="InterPro" id="IPR016032">
    <property type="entry name" value="Sig_transdc_resp-reg_C-effctor"/>
</dbReference>
<keyword evidence="4" id="KW-0597">Phosphoprotein</keyword>
<evidence type="ECO:0000313" key="7">
    <source>
        <dbReference type="EMBL" id="SDG85765.1"/>
    </source>
</evidence>
<gene>
    <name evidence="7" type="ORF">SAMN05216605_103343</name>
</gene>
<feature type="domain" description="HTH luxR-type" evidence="5">
    <location>
        <begin position="194"/>
        <end position="259"/>
    </location>
</feature>
<evidence type="ECO:0000313" key="8">
    <source>
        <dbReference type="Proteomes" id="UP000182894"/>
    </source>
</evidence>
<feature type="modified residue" description="4-aspartylphosphate" evidence="4">
    <location>
        <position position="72"/>
    </location>
</feature>
<dbReference type="CDD" id="cd00156">
    <property type="entry name" value="REC"/>
    <property type="match status" value="1"/>
</dbReference>
<dbReference type="PANTHER" id="PTHR43214:SF41">
    <property type="entry name" value="NITRATE_NITRITE RESPONSE REGULATOR PROTEIN NARP"/>
    <property type="match status" value="1"/>
</dbReference>
<dbReference type="InterPro" id="IPR036388">
    <property type="entry name" value="WH-like_DNA-bd_sf"/>
</dbReference>
<keyword evidence="1" id="KW-0805">Transcription regulation</keyword>
<evidence type="ECO:0000256" key="4">
    <source>
        <dbReference type="PROSITE-ProRule" id="PRU00169"/>
    </source>
</evidence>
<dbReference type="PANTHER" id="PTHR43214">
    <property type="entry name" value="TWO-COMPONENT RESPONSE REGULATOR"/>
    <property type="match status" value="1"/>
</dbReference>
<dbReference type="PROSITE" id="PS50110">
    <property type="entry name" value="RESPONSE_REGULATORY"/>
    <property type="match status" value="1"/>
</dbReference>
<keyword evidence="3" id="KW-0804">Transcription</keyword>
<evidence type="ECO:0000256" key="2">
    <source>
        <dbReference type="ARBA" id="ARBA00023125"/>
    </source>
</evidence>
<dbReference type="SMART" id="SM00421">
    <property type="entry name" value="HTH_LUXR"/>
    <property type="match status" value="1"/>
</dbReference>
<dbReference type="InterPro" id="IPR000792">
    <property type="entry name" value="Tscrpt_reg_LuxR_C"/>
</dbReference>
<dbReference type="PROSITE" id="PS50043">
    <property type="entry name" value="HTH_LUXR_2"/>
    <property type="match status" value="1"/>
</dbReference>
<dbReference type="Pfam" id="PF00072">
    <property type="entry name" value="Response_reg"/>
    <property type="match status" value="1"/>
</dbReference>
<dbReference type="AlphaFoldDB" id="A0A1G7XNI6"/>
<reference evidence="8" key="1">
    <citation type="submission" date="2016-10" db="EMBL/GenBank/DDBJ databases">
        <authorList>
            <person name="Varghese N."/>
            <person name="Submissions S."/>
        </authorList>
    </citation>
    <scope>NUCLEOTIDE SEQUENCE [LARGE SCALE GENOMIC DNA]</scope>
    <source>
        <strain evidence="8">ATCC 700689</strain>
    </source>
</reference>
<dbReference type="SMART" id="SM00448">
    <property type="entry name" value="REC"/>
    <property type="match status" value="1"/>
</dbReference>
<dbReference type="GO" id="GO:0006355">
    <property type="term" value="P:regulation of DNA-templated transcription"/>
    <property type="evidence" value="ECO:0007669"/>
    <property type="project" value="InterPro"/>
</dbReference>
<dbReference type="EMBL" id="FNCO01000003">
    <property type="protein sequence ID" value="SDG85765.1"/>
    <property type="molecule type" value="Genomic_DNA"/>
</dbReference>
<dbReference type="InterPro" id="IPR011006">
    <property type="entry name" value="CheY-like_superfamily"/>
</dbReference>
<dbReference type="PRINTS" id="PR00038">
    <property type="entry name" value="HTHLUXR"/>
</dbReference>
<name>A0A1G7XNI6_9PSED</name>
<dbReference type="SUPFAM" id="SSF46894">
    <property type="entry name" value="C-terminal effector domain of the bipartite response regulators"/>
    <property type="match status" value="1"/>
</dbReference>
<dbReference type="Gene3D" id="1.10.10.10">
    <property type="entry name" value="Winged helix-like DNA-binding domain superfamily/Winged helix DNA-binding domain"/>
    <property type="match status" value="1"/>
</dbReference>
<dbReference type="Proteomes" id="UP000182894">
    <property type="component" value="Unassembled WGS sequence"/>
</dbReference>
<evidence type="ECO:0000259" key="6">
    <source>
        <dbReference type="PROSITE" id="PS50110"/>
    </source>
</evidence>
<accession>A0A1G7XNI6</accession>
<dbReference type="GO" id="GO:0003677">
    <property type="term" value="F:DNA binding"/>
    <property type="evidence" value="ECO:0007669"/>
    <property type="project" value="UniProtKB-KW"/>
</dbReference>
<dbReference type="InterPro" id="IPR039420">
    <property type="entry name" value="WalR-like"/>
</dbReference>
<dbReference type="STRING" id="89065.SAMN05216605_103343"/>
<evidence type="ECO:0000259" key="5">
    <source>
        <dbReference type="PROSITE" id="PS50043"/>
    </source>
</evidence>
<keyword evidence="2" id="KW-0238">DNA-binding</keyword>
<sequence>MAPGPFKSSRRESRVNKYSAVKVLVVDDQPLIVDEITEFLEGSGYRCVPCYSSREALERFRDDSAIAIVLSDLDMPGMNGIELVEAMRVVAGKKRIFESIMLTGRAEKQDVIKALRAGIADYYQKPVDLNEMLEGVQRQEAALEERVKNVQHLGHLNDKLQFLAASIDDLCQDLDKSRQLSQPGMGDSDVDFEMPAIFEQLSPRQLEVAKLVSKGQTNYQIACELGITENTVKLYVSQVLRLTHMHNRTQLALALSPNNATARGRVTAH</sequence>
<keyword evidence="8" id="KW-1185">Reference proteome</keyword>
<dbReference type="Gene3D" id="3.40.50.2300">
    <property type="match status" value="1"/>
</dbReference>
<evidence type="ECO:0000256" key="1">
    <source>
        <dbReference type="ARBA" id="ARBA00023015"/>
    </source>
</evidence>
<dbReference type="GO" id="GO:0000160">
    <property type="term" value="P:phosphorelay signal transduction system"/>
    <property type="evidence" value="ECO:0007669"/>
    <property type="project" value="InterPro"/>
</dbReference>